<proteinExistence type="predicted"/>
<accession>A0ABN9FLT3</accession>
<evidence type="ECO:0000313" key="3">
    <source>
        <dbReference type="Proteomes" id="UP001162483"/>
    </source>
</evidence>
<dbReference type="PANTHER" id="PTHR21505:SF8">
    <property type="entry name" value="DPT-YFP REPRESSOR BY OVEREXPRESSION, ISOFORM D-RELATED"/>
    <property type="match status" value="1"/>
</dbReference>
<evidence type="ECO:0000259" key="1">
    <source>
        <dbReference type="PROSITE" id="PS51029"/>
    </source>
</evidence>
<dbReference type="PANTHER" id="PTHR21505">
    <property type="entry name" value="MADF DOMAIN-CONTAINING PROTEIN-RELATED"/>
    <property type="match status" value="1"/>
</dbReference>
<dbReference type="EMBL" id="CATNWA010017109">
    <property type="protein sequence ID" value="CAI9598000.1"/>
    <property type="molecule type" value="Genomic_DNA"/>
</dbReference>
<dbReference type="PROSITE" id="PS51029">
    <property type="entry name" value="MADF"/>
    <property type="match status" value="1"/>
</dbReference>
<evidence type="ECO:0000313" key="2">
    <source>
        <dbReference type="EMBL" id="CAI9598000.1"/>
    </source>
</evidence>
<feature type="domain" description="MADF" evidence="1">
    <location>
        <begin position="13"/>
        <end position="111"/>
    </location>
</feature>
<protein>
    <recommendedName>
        <fullName evidence="1">MADF domain-containing protein</fullName>
    </recommendedName>
</protein>
<reference evidence="2" key="1">
    <citation type="submission" date="2023-05" db="EMBL/GenBank/DDBJ databases">
        <authorList>
            <person name="Stuckert A."/>
        </authorList>
    </citation>
    <scope>NUCLEOTIDE SEQUENCE</scope>
</reference>
<organism evidence="2 3">
    <name type="scientific">Staurois parvus</name>
    <dbReference type="NCBI Taxonomy" id="386267"/>
    <lineage>
        <taxon>Eukaryota</taxon>
        <taxon>Metazoa</taxon>
        <taxon>Chordata</taxon>
        <taxon>Craniata</taxon>
        <taxon>Vertebrata</taxon>
        <taxon>Euteleostomi</taxon>
        <taxon>Amphibia</taxon>
        <taxon>Batrachia</taxon>
        <taxon>Anura</taxon>
        <taxon>Neobatrachia</taxon>
        <taxon>Ranoidea</taxon>
        <taxon>Ranidae</taxon>
        <taxon>Staurois</taxon>
    </lineage>
</organism>
<dbReference type="Pfam" id="PF10545">
    <property type="entry name" value="MADF_DNA_bdg"/>
    <property type="match status" value="1"/>
</dbReference>
<sequence>MAQKFTSVAFLPPFIDTYREMPCLWKVKSKAYSNRLLCDEAMKKLIELCKTVCVNANENYVKNKIANLRTVFQKELNKMENSKKSGAGTDDVYVPWLWYFQNLMFLTDSDMPRESQCTLLPGPSDEPSCSPLSEFEVLETQLQESEATPEKSTHNPCL</sequence>
<dbReference type="Proteomes" id="UP001162483">
    <property type="component" value="Unassembled WGS sequence"/>
</dbReference>
<dbReference type="SMART" id="SM00595">
    <property type="entry name" value="MADF"/>
    <property type="match status" value="1"/>
</dbReference>
<gene>
    <name evidence="2" type="ORF">SPARVUS_LOCUS12331249</name>
</gene>
<keyword evidence="3" id="KW-1185">Reference proteome</keyword>
<name>A0ABN9FLT3_9NEOB</name>
<comment type="caution">
    <text evidence="2">The sequence shown here is derived from an EMBL/GenBank/DDBJ whole genome shotgun (WGS) entry which is preliminary data.</text>
</comment>
<dbReference type="InterPro" id="IPR006578">
    <property type="entry name" value="MADF-dom"/>
</dbReference>